<name>A0A1V9F838_9BACT</name>
<dbReference type="Proteomes" id="UP000192610">
    <property type="component" value="Unassembled WGS sequence"/>
</dbReference>
<proteinExistence type="predicted"/>
<gene>
    <name evidence="1" type="ORF">A4H97_21610</name>
</gene>
<evidence type="ECO:0000313" key="2">
    <source>
        <dbReference type="Proteomes" id="UP000192610"/>
    </source>
</evidence>
<keyword evidence="2" id="KW-1185">Reference proteome</keyword>
<comment type="caution">
    <text evidence="1">The sequence shown here is derived from an EMBL/GenBank/DDBJ whole genome shotgun (WGS) entry which is preliminary data.</text>
</comment>
<dbReference type="RefSeq" id="WP_081197396.1">
    <property type="nucleotide sequence ID" value="NZ_FOCZ01000003.1"/>
</dbReference>
<dbReference type="EMBL" id="LVXG01000003">
    <property type="protein sequence ID" value="OQP54569.1"/>
    <property type="molecule type" value="Genomic_DNA"/>
</dbReference>
<dbReference type="OrthoDB" id="9943031at2"/>
<organism evidence="1 2">
    <name type="scientific">Niastella yeongjuensis</name>
    <dbReference type="NCBI Taxonomy" id="354355"/>
    <lineage>
        <taxon>Bacteria</taxon>
        <taxon>Pseudomonadati</taxon>
        <taxon>Bacteroidota</taxon>
        <taxon>Chitinophagia</taxon>
        <taxon>Chitinophagales</taxon>
        <taxon>Chitinophagaceae</taxon>
        <taxon>Niastella</taxon>
    </lineage>
</organism>
<sequence>MDFYGNVTEIIAIGNEGKMYAWITHEGFGFHKYYFGKYVLPDWLKLLIDHPEEDGRVKYYDIDEF</sequence>
<reference evidence="2" key="1">
    <citation type="submission" date="2016-04" db="EMBL/GenBank/DDBJ databases">
        <authorList>
            <person name="Chen L."/>
            <person name="Zhuang W."/>
            <person name="Wang G."/>
        </authorList>
    </citation>
    <scope>NUCLEOTIDE SEQUENCE [LARGE SCALE GENOMIC DNA]</scope>
    <source>
        <strain evidence="2">17621</strain>
    </source>
</reference>
<protein>
    <submittedName>
        <fullName evidence="1">Uncharacterized protein</fullName>
    </submittedName>
</protein>
<evidence type="ECO:0000313" key="1">
    <source>
        <dbReference type="EMBL" id="OQP54569.1"/>
    </source>
</evidence>
<dbReference type="AlphaFoldDB" id="A0A1V9F838"/>
<accession>A0A1V9F838</accession>